<sequence length="278" mass="30548">MLRTSECTIAAKCRAVDSRAVFSSCCVCLWDLTLCRLCSTHSTCVMGTSSLSREWPQYIQFLLAPLLSLVPAACAESRSFLCLQPFRRAASNLRPSSDDTLDSHSRGHGFDSRSGDTVAERLTCSPLTMTMSSIPGLVTPDFRMWESYRAMTLIGGFCRGYPVSPSFHSGAAPCSSQPPSSDHLKTSISGVISACHVVFVGPRFWATVVERLACSRPTKANRVQSPAGSPHFCNWESCRTMPLLGGFFSGISRLPRPFIPTLLHIHFSHLHRLSRPRC</sequence>
<protein>
    <recommendedName>
        <fullName evidence="4">Secreted protein</fullName>
    </recommendedName>
</protein>
<evidence type="ECO:0000313" key="2">
    <source>
        <dbReference type="EMBL" id="KAJ8888938.1"/>
    </source>
</evidence>
<feature type="region of interest" description="Disordered" evidence="1">
    <location>
        <begin position="94"/>
        <end position="114"/>
    </location>
</feature>
<feature type="compositionally biased region" description="Basic and acidic residues" evidence="1">
    <location>
        <begin position="101"/>
        <end position="114"/>
    </location>
</feature>
<dbReference type="Proteomes" id="UP001159363">
    <property type="component" value="Chromosome 3"/>
</dbReference>
<keyword evidence="3" id="KW-1185">Reference proteome</keyword>
<reference evidence="2 3" key="1">
    <citation type="submission" date="2023-02" db="EMBL/GenBank/DDBJ databases">
        <title>LHISI_Scaffold_Assembly.</title>
        <authorList>
            <person name="Stuart O.P."/>
            <person name="Cleave R."/>
            <person name="Magrath M.J.L."/>
            <person name="Mikheyev A.S."/>
        </authorList>
    </citation>
    <scope>NUCLEOTIDE SEQUENCE [LARGE SCALE GENOMIC DNA]</scope>
    <source>
        <strain evidence="2">Daus_M_001</strain>
        <tissue evidence="2">Leg muscle</tissue>
    </source>
</reference>
<name>A0ABQ9HYT7_9NEOP</name>
<proteinExistence type="predicted"/>
<evidence type="ECO:0000256" key="1">
    <source>
        <dbReference type="SAM" id="MobiDB-lite"/>
    </source>
</evidence>
<gene>
    <name evidence="2" type="ORF">PR048_008432</name>
</gene>
<accession>A0ABQ9HYT7</accession>
<comment type="caution">
    <text evidence="2">The sequence shown here is derived from an EMBL/GenBank/DDBJ whole genome shotgun (WGS) entry which is preliminary data.</text>
</comment>
<dbReference type="EMBL" id="JARBHB010000003">
    <property type="protein sequence ID" value="KAJ8888938.1"/>
    <property type="molecule type" value="Genomic_DNA"/>
</dbReference>
<evidence type="ECO:0000313" key="3">
    <source>
        <dbReference type="Proteomes" id="UP001159363"/>
    </source>
</evidence>
<organism evidence="2 3">
    <name type="scientific">Dryococelus australis</name>
    <dbReference type="NCBI Taxonomy" id="614101"/>
    <lineage>
        <taxon>Eukaryota</taxon>
        <taxon>Metazoa</taxon>
        <taxon>Ecdysozoa</taxon>
        <taxon>Arthropoda</taxon>
        <taxon>Hexapoda</taxon>
        <taxon>Insecta</taxon>
        <taxon>Pterygota</taxon>
        <taxon>Neoptera</taxon>
        <taxon>Polyneoptera</taxon>
        <taxon>Phasmatodea</taxon>
        <taxon>Verophasmatodea</taxon>
        <taxon>Anareolatae</taxon>
        <taxon>Phasmatidae</taxon>
        <taxon>Eurycanthinae</taxon>
        <taxon>Dryococelus</taxon>
    </lineage>
</organism>
<evidence type="ECO:0008006" key="4">
    <source>
        <dbReference type="Google" id="ProtNLM"/>
    </source>
</evidence>